<evidence type="ECO:0000256" key="3">
    <source>
        <dbReference type="ARBA" id="ARBA00022692"/>
    </source>
</evidence>
<proteinExistence type="predicted"/>
<dbReference type="GO" id="GO:0005886">
    <property type="term" value="C:plasma membrane"/>
    <property type="evidence" value="ECO:0007669"/>
    <property type="project" value="UniProtKB-SubCell"/>
</dbReference>
<dbReference type="InterPro" id="IPR011701">
    <property type="entry name" value="MFS"/>
</dbReference>
<organism evidence="8 9">
    <name type="scientific">Lutibacter agarilyticus</name>
    <dbReference type="NCBI Taxonomy" id="1109740"/>
    <lineage>
        <taxon>Bacteria</taxon>
        <taxon>Pseudomonadati</taxon>
        <taxon>Bacteroidota</taxon>
        <taxon>Flavobacteriia</taxon>
        <taxon>Flavobacteriales</taxon>
        <taxon>Flavobacteriaceae</taxon>
        <taxon>Lutibacter</taxon>
    </lineage>
</organism>
<evidence type="ECO:0000256" key="6">
    <source>
        <dbReference type="SAM" id="Phobius"/>
    </source>
</evidence>
<dbReference type="EMBL" id="FZNT01000003">
    <property type="protein sequence ID" value="SNR43602.1"/>
    <property type="molecule type" value="Genomic_DNA"/>
</dbReference>
<accession>A0A238WAL9</accession>
<feature type="transmembrane region" description="Helical" evidence="6">
    <location>
        <begin position="331"/>
        <end position="352"/>
    </location>
</feature>
<dbReference type="InterPro" id="IPR020846">
    <property type="entry name" value="MFS_dom"/>
</dbReference>
<dbReference type="GO" id="GO:0022857">
    <property type="term" value="F:transmembrane transporter activity"/>
    <property type="evidence" value="ECO:0007669"/>
    <property type="project" value="InterPro"/>
</dbReference>
<evidence type="ECO:0000256" key="1">
    <source>
        <dbReference type="ARBA" id="ARBA00004429"/>
    </source>
</evidence>
<dbReference type="PANTHER" id="PTHR43702:SF3">
    <property type="entry name" value="PROTEIN TSGA"/>
    <property type="match status" value="1"/>
</dbReference>
<keyword evidence="5 6" id="KW-0472">Membrane</keyword>
<feature type="transmembrane region" description="Helical" evidence="6">
    <location>
        <begin position="273"/>
        <end position="291"/>
    </location>
</feature>
<reference evidence="8 9" key="1">
    <citation type="submission" date="2017-06" db="EMBL/GenBank/DDBJ databases">
        <authorList>
            <person name="Kim H.J."/>
            <person name="Triplett B.A."/>
        </authorList>
    </citation>
    <scope>NUCLEOTIDE SEQUENCE [LARGE SCALE GENOMIC DNA]</scope>
    <source>
        <strain evidence="8 9">DSM 29150</strain>
    </source>
</reference>
<evidence type="ECO:0000313" key="9">
    <source>
        <dbReference type="Proteomes" id="UP000198384"/>
    </source>
</evidence>
<dbReference type="SUPFAM" id="SSF103473">
    <property type="entry name" value="MFS general substrate transporter"/>
    <property type="match status" value="1"/>
</dbReference>
<feature type="domain" description="Major facilitator superfamily (MFS) profile" evidence="7">
    <location>
        <begin position="5"/>
        <end position="382"/>
    </location>
</feature>
<dbReference type="Pfam" id="PF07690">
    <property type="entry name" value="MFS_1"/>
    <property type="match status" value="1"/>
</dbReference>
<feature type="transmembrane region" description="Helical" evidence="6">
    <location>
        <begin position="244"/>
        <end position="266"/>
    </location>
</feature>
<keyword evidence="9" id="KW-1185">Reference proteome</keyword>
<evidence type="ECO:0000256" key="2">
    <source>
        <dbReference type="ARBA" id="ARBA00022475"/>
    </source>
</evidence>
<keyword evidence="4 6" id="KW-1133">Transmembrane helix</keyword>
<feature type="transmembrane region" description="Helical" evidence="6">
    <location>
        <begin position="161"/>
        <end position="181"/>
    </location>
</feature>
<keyword evidence="2" id="KW-1003">Cell membrane</keyword>
<sequence length="382" mass="41920">MTSKIKWNKLLPVFMSFIVMGFVDIVGVSTGYIQKDFDLPDNLAQLIPSMAFIWFFFLSVPVGIFQDKWGKKNMLVLGMALSGVGMLIPFIGYSFPIMLAAFVFLGIGNTIVQVSANPLLQDVSPREKFSSFMSLTQFVKAIVSLLGPIIAAFVATQFGNWKLVFAVYAVTSLIAVLWLYFTKIEESGVEKEPATFKSCFSLLKNPFILMMVVGIFLTVGADVGMNSNIQNYMMNGFGWDIEKASLGISVYFIALMISRFLGAVLLNFVKPRLFLIITTAIALLSVILLFVAPNPTIGLIAIFLVGFGSGNLFPLIFSITIDKMPDRSNEISGLMIMAVSGGAFIPPIMGAISESFGFLISLLVLVICMVYLFLISFVNSKK</sequence>
<evidence type="ECO:0000259" key="7">
    <source>
        <dbReference type="PROSITE" id="PS50850"/>
    </source>
</evidence>
<comment type="subcellular location">
    <subcellularLocation>
        <location evidence="1">Cell inner membrane</location>
        <topology evidence="1">Multi-pass membrane protein</topology>
    </subcellularLocation>
</comment>
<dbReference type="AlphaFoldDB" id="A0A238WAL9"/>
<evidence type="ECO:0000256" key="4">
    <source>
        <dbReference type="ARBA" id="ARBA00022989"/>
    </source>
</evidence>
<dbReference type="Gene3D" id="1.20.1250.20">
    <property type="entry name" value="MFS general substrate transporter like domains"/>
    <property type="match status" value="2"/>
</dbReference>
<dbReference type="InterPro" id="IPR036259">
    <property type="entry name" value="MFS_trans_sf"/>
</dbReference>
<feature type="transmembrane region" description="Helical" evidence="6">
    <location>
        <begin position="74"/>
        <end position="91"/>
    </location>
</feature>
<feature type="transmembrane region" description="Helical" evidence="6">
    <location>
        <begin position="297"/>
        <end position="319"/>
    </location>
</feature>
<gene>
    <name evidence="8" type="ORF">SAMN06265371_10319</name>
</gene>
<feature type="transmembrane region" description="Helical" evidence="6">
    <location>
        <begin position="12"/>
        <end position="34"/>
    </location>
</feature>
<feature type="transmembrane region" description="Helical" evidence="6">
    <location>
        <begin position="358"/>
        <end position="378"/>
    </location>
</feature>
<protein>
    <submittedName>
        <fullName evidence="8">Fucose permease</fullName>
    </submittedName>
</protein>
<name>A0A238WAL9_9FLAO</name>
<dbReference type="PANTHER" id="PTHR43702">
    <property type="entry name" value="L-FUCOSE-PROTON SYMPORTER"/>
    <property type="match status" value="1"/>
</dbReference>
<feature type="transmembrane region" description="Helical" evidence="6">
    <location>
        <begin position="202"/>
        <end position="224"/>
    </location>
</feature>
<keyword evidence="3 6" id="KW-0812">Transmembrane</keyword>
<dbReference type="Proteomes" id="UP000198384">
    <property type="component" value="Unassembled WGS sequence"/>
</dbReference>
<feature type="transmembrane region" description="Helical" evidence="6">
    <location>
        <begin position="132"/>
        <end position="155"/>
    </location>
</feature>
<evidence type="ECO:0000256" key="5">
    <source>
        <dbReference type="ARBA" id="ARBA00023136"/>
    </source>
</evidence>
<dbReference type="PROSITE" id="PS50850">
    <property type="entry name" value="MFS"/>
    <property type="match status" value="1"/>
</dbReference>
<feature type="transmembrane region" description="Helical" evidence="6">
    <location>
        <begin position="46"/>
        <end position="65"/>
    </location>
</feature>
<dbReference type="InterPro" id="IPR050375">
    <property type="entry name" value="MFS_TsgA-like"/>
</dbReference>
<evidence type="ECO:0000313" key="8">
    <source>
        <dbReference type="EMBL" id="SNR43602.1"/>
    </source>
</evidence>
<feature type="transmembrane region" description="Helical" evidence="6">
    <location>
        <begin position="97"/>
        <end position="120"/>
    </location>
</feature>